<dbReference type="InterPro" id="IPR011029">
    <property type="entry name" value="DEATH-like_dom_sf"/>
</dbReference>
<reference evidence="2 3" key="1">
    <citation type="submission" date="2020-10" db="EMBL/GenBank/DDBJ databases">
        <title>Pygocentrus nattereri (red-bellied piranha) genome, fPygNat1, primary haplotype.</title>
        <authorList>
            <person name="Myers G."/>
            <person name="Meyer A."/>
            <person name="Karagic N."/>
            <person name="Pippel M."/>
            <person name="Winkler S."/>
            <person name="Tracey A."/>
            <person name="Wood J."/>
            <person name="Formenti G."/>
            <person name="Howe K."/>
            <person name="Fedrigo O."/>
            <person name="Jarvis E.D."/>
        </authorList>
    </citation>
    <scope>NUCLEOTIDE SEQUENCE [LARGE SCALE GENOMIC DNA]</scope>
</reference>
<reference evidence="2" key="3">
    <citation type="submission" date="2025-09" db="UniProtKB">
        <authorList>
            <consortium name="Ensembl"/>
        </authorList>
    </citation>
    <scope>IDENTIFICATION</scope>
</reference>
<keyword evidence="3" id="KW-1185">Reference proteome</keyword>
<dbReference type="GeneTree" id="ENSGT00940000153404"/>
<organism evidence="2 3">
    <name type="scientific">Pygocentrus nattereri</name>
    <name type="common">Red-bellied piranha</name>
    <dbReference type="NCBI Taxonomy" id="42514"/>
    <lineage>
        <taxon>Eukaryota</taxon>
        <taxon>Metazoa</taxon>
        <taxon>Chordata</taxon>
        <taxon>Craniata</taxon>
        <taxon>Vertebrata</taxon>
        <taxon>Euteleostomi</taxon>
        <taxon>Actinopterygii</taxon>
        <taxon>Neopterygii</taxon>
        <taxon>Teleostei</taxon>
        <taxon>Ostariophysi</taxon>
        <taxon>Characiformes</taxon>
        <taxon>Characoidei</taxon>
        <taxon>Pygocentrus</taxon>
    </lineage>
</organism>
<evidence type="ECO:0000313" key="2">
    <source>
        <dbReference type="Ensembl" id="ENSPNAP00000026088.2"/>
    </source>
</evidence>
<sequence length="736" mass="81975">MVQNNLVHSQASSEDPCVSQETCPQYTPKISHSYTQECVLQSTPNTEAESYALSEGKDGHQNPNQSCNESPVELARDVQKKEAIQYEVVKNSQNDGQERHQEADGGMKREPQKEPGEKIVKAKQSSGHLAQSEKDSVSWTQSWATIGYDLFCICYILCHSLADSASSTSKAVCYITGPLEVIKVITCMVVDGLSSLVVSRSEELVSSVLRIKKPSSSKCASSPLTIAVPFRTSYRGNYREIMVKVVDQEQRVSYITPAATEGNYGGHRGSFAVVRVYTLGVFAVMSRLQRETFTIPKRGLSVKLSVDSRICLDYLPGSFNTPVVAQALVQPVDAMLLSTLKCKNDSYHSILTTSPLLYLSNPSTLTPRRPLTITLPCPPNPDKRKTGEDSNHTCPSSTALKLDTFSPRRIRYGLLRKLSKEQLAVLGWRDKQWNILDKISVRNLQNGLVSFELMENYERLIVLRLLSSVRPFYLTFFAKDLEESVSTCAVTVVLHTKGQDPSSAVLAVLPSRGLSWGLAELRAQAYCGPPEPSTEFSMREGEQLLLKFSGNITSSAEPHTVTLHTQRRNWLYLKLKEQDPFGNYSSPHYKGTATLYRIPRDQLVWTGDRAVISEDYILEDPICKLSLTLPKVKAHAILHIRTLVAWLCGKLSEEDAALLVMCLHLRRSTIQLARLRAPDSFSQQTFHILATWRRALPSSTPKLPLLARCVTRIGRPELAAELLSRGLVVDEGERST</sequence>
<dbReference type="OMA" id="LCSMHDE"/>
<accession>A0A3B4DRI9</accession>
<feature type="region of interest" description="Disordered" evidence="1">
    <location>
        <begin position="89"/>
        <end position="116"/>
    </location>
</feature>
<dbReference type="PANTHER" id="PTHR28336:SF4">
    <property type="entry name" value="DEATH DOMAIN-CONTAINING PROTEIN 1"/>
    <property type="match status" value="1"/>
</dbReference>
<reference evidence="2" key="2">
    <citation type="submission" date="2025-08" db="UniProtKB">
        <authorList>
            <consortium name="Ensembl"/>
        </authorList>
    </citation>
    <scope>IDENTIFICATION</scope>
</reference>
<protein>
    <submittedName>
        <fullName evidence="2">Death domain containing 1</fullName>
    </submittedName>
</protein>
<dbReference type="Gene3D" id="1.10.533.10">
    <property type="entry name" value="Death Domain, Fas"/>
    <property type="match status" value="1"/>
</dbReference>
<name>A0A3B4DRI9_PYGNA</name>
<proteinExistence type="predicted"/>
<dbReference type="Proteomes" id="UP001501920">
    <property type="component" value="Chromosome 2"/>
</dbReference>
<feature type="compositionally biased region" description="Basic and acidic residues" evidence="1">
    <location>
        <begin position="96"/>
        <end position="116"/>
    </location>
</feature>
<dbReference type="Ensembl" id="ENSPNAT00000005993.2">
    <property type="protein sequence ID" value="ENSPNAP00000026088.2"/>
    <property type="gene ID" value="ENSPNAG00000004807.2"/>
</dbReference>
<feature type="region of interest" description="Disordered" evidence="1">
    <location>
        <begin position="1"/>
        <end position="24"/>
    </location>
</feature>
<evidence type="ECO:0000256" key="1">
    <source>
        <dbReference type="SAM" id="MobiDB-lite"/>
    </source>
</evidence>
<evidence type="ECO:0000313" key="3">
    <source>
        <dbReference type="Proteomes" id="UP001501920"/>
    </source>
</evidence>
<feature type="region of interest" description="Disordered" evidence="1">
    <location>
        <begin position="41"/>
        <end position="71"/>
    </location>
</feature>
<dbReference type="SUPFAM" id="SSF47986">
    <property type="entry name" value="DEATH domain"/>
    <property type="match status" value="1"/>
</dbReference>
<dbReference type="Gene3D" id="2.60.220.30">
    <property type="match status" value="1"/>
</dbReference>
<dbReference type="AlphaFoldDB" id="A0A3B4DRI9"/>
<dbReference type="PANTHER" id="PTHR28336">
    <property type="entry name" value="BA1-643"/>
    <property type="match status" value="1"/>
</dbReference>